<name>A0A1M4Y0V6_9BACT</name>
<evidence type="ECO:0000313" key="1">
    <source>
        <dbReference type="EMBL" id="SHE99329.1"/>
    </source>
</evidence>
<dbReference type="AlphaFoldDB" id="A0A1M4Y0V6"/>
<dbReference type="EMBL" id="FQUO01000004">
    <property type="protein sequence ID" value="SHE99329.1"/>
    <property type="molecule type" value="Genomic_DNA"/>
</dbReference>
<organism evidence="1 2">
    <name type="scientific">Cnuella takakiae</name>
    <dbReference type="NCBI Taxonomy" id="1302690"/>
    <lineage>
        <taxon>Bacteria</taxon>
        <taxon>Pseudomonadati</taxon>
        <taxon>Bacteroidota</taxon>
        <taxon>Chitinophagia</taxon>
        <taxon>Chitinophagales</taxon>
        <taxon>Chitinophagaceae</taxon>
        <taxon>Cnuella</taxon>
    </lineage>
</organism>
<keyword evidence="2" id="KW-1185">Reference proteome</keyword>
<dbReference type="OrthoDB" id="679797at2"/>
<sequence length="104" mass="12133">MVPCICINDEGRPAEIPADKWVKKDDQYRITHVYFHPNQGGIQGCTLYEKPLDETCKPYETFKLSRFAIHHDDLEAFIELCKMCSELNELEIEKLIEESELQTV</sequence>
<dbReference type="RefSeq" id="WP_073041215.1">
    <property type="nucleotide sequence ID" value="NZ_FQUO01000004.1"/>
</dbReference>
<accession>A0A1M4Y0V6</accession>
<reference evidence="1 2" key="1">
    <citation type="submission" date="2016-11" db="EMBL/GenBank/DDBJ databases">
        <authorList>
            <person name="Jaros S."/>
            <person name="Januszkiewicz K."/>
            <person name="Wedrychowicz H."/>
        </authorList>
    </citation>
    <scope>NUCLEOTIDE SEQUENCE [LARGE SCALE GENOMIC DNA]</scope>
    <source>
        <strain evidence="1 2">DSM 26897</strain>
    </source>
</reference>
<proteinExistence type="predicted"/>
<evidence type="ECO:0000313" key="2">
    <source>
        <dbReference type="Proteomes" id="UP000184368"/>
    </source>
</evidence>
<dbReference type="Proteomes" id="UP000184368">
    <property type="component" value="Unassembled WGS sequence"/>
</dbReference>
<gene>
    <name evidence="1" type="ORF">SAMN05444008_104111</name>
</gene>
<protein>
    <submittedName>
        <fullName evidence="1">Uncharacterized protein</fullName>
    </submittedName>
</protein>